<protein>
    <submittedName>
        <fullName evidence="2">Uncharacterized protein</fullName>
    </submittedName>
</protein>
<feature type="compositionally biased region" description="Polar residues" evidence="1">
    <location>
        <begin position="113"/>
        <end position="138"/>
    </location>
</feature>
<feature type="region of interest" description="Disordered" evidence="1">
    <location>
        <begin position="1"/>
        <end position="66"/>
    </location>
</feature>
<gene>
    <name evidence="2" type="ORF">H310_03732</name>
</gene>
<organism evidence="2">
    <name type="scientific">Aphanomyces invadans</name>
    <dbReference type="NCBI Taxonomy" id="157072"/>
    <lineage>
        <taxon>Eukaryota</taxon>
        <taxon>Sar</taxon>
        <taxon>Stramenopiles</taxon>
        <taxon>Oomycota</taxon>
        <taxon>Saprolegniomycetes</taxon>
        <taxon>Saprolegniales</taxon>
        <taxon>Verrucalvaceae</taxon>
        <taxon>Aphanomyces</taxon>
    </lineage>
</organism>
<evidence type="ECO:0000256" key="1">
    <source>
        <dbReference type="SAM" id="MobiDB-lite"/>
    </source>
</evidence>
<dbReference type="AlphaFoldDB" id="A0A024UJU8"/>
<feature type="region of interest" description="Disordered" evidence="1">
    <location>
        <begin position="113"/>
        <end position="148"/>
    </location>
</feature>
<name>A0A024UJU8_9STRA</name>
<feature type="region of interest" description="Disordered" evidence="1">
    <location>
        <begin position="185"/>
        <end position="233"/>
    </location>
</feature>
<reference evidence="2" key="1">
    <citation type="submission" date="2013-12" db="EMBL/GenBank/DDBJ databases">
        <title>The Genome Sequence of Aphanomyces invadans NJM9701.</title>
        <authorList>
            <consortium name="The Broad Institute Genomics Platform"/>
            <person name="Russ C."/>
            <person name="Tyler B."/>
            <person name="van West P."/>
            <person name="Dieguez-Uribeondo J."/>
            <person name="Young S.K."/>
            <person name="Zeng Q."/>
            <person name="Gargeya S."/>
            <person name="Fitzgerald M."/>
            <person name="Abouelleil A."/>
            <person name="Alvarado L."/>
            <person name="Chapman S.B."/>
            <person name="Gainer-Dewar J."/>
            <person name="Goldberg J."/>
            <person name="Griggs A."/>
            <person name="Gujja S."/>
            <person name="Hansen M."/>
            <person name="Howarth C."/>
            <person name="Imamovic A."/>
            <person name="Ireland A."/>
            <person name="Larimer J."/>
            <person name="McCowan C."/>
            <person name="Murphy C."/>
            <person name="Pearson M."/>
            <person name="Poon T.W."/>
            <person name="Priest M."/>
            <person name="Roberts A."/>
            <person name="Saif S."/>
            <person name="Shea T."/>
            <person name="Sykes S."/>
            <person name="Wortman J."/>
            <person name="Nusbaum C."/>
            <person name="Birren B."/>
        </authorList>
    </citation>
    <scope>NUCLEOTIDE SEQUENCE [LARGE SCALE GENOMIC DNA]</scope>
    <source>
        <strain evidence="2">NJM9701</strain>
    </source>
</reference>
<proteinExistence type="predicted"/>
<dbReference type="EMBL" id="KI913956">
    <property type="protein sequence ID" value="ETW06147.1"/>
    <property type="molecule type" value="Genomic_DNA"/>
</dbReference>
<feature type="region of interest" description="Disordered" evidence="1">
    <location>
        <begin position="159"/>
        <end position="178"/>
    </location>
</feature>
<evidence type="ECO:0000313" key="2">
    <source>
        <dbReference type="EMBL" id="ETW06147.1"/>
    </source>
</evidence>
<dbReference type="OrthoDB" id="70412at2759"/>
<sequence>MTQLSPPRTRLNDRAWESKTGLHRAGTASHVHRPTEFADLSIDLASPNPPSLSRHSTKCTSPHQPQPLQTFQLFPKTSKSFPGGFAVPAALTTPATSSEVPHRHDVTRATTTACSPQATVPTTSLSERASATPQSSWNSPPPVASPGKRTSVVAFKTIDGPLPTHRSKSISHDSRSPTKHLVFGGGYIVEPTEGPPPTGAKSAPMRRTSVVGVAAPPPAGKPADSATSVESAV</sequence>
<accession>A0A024UJU8</accession>
<dbReference type="VEuPathDB" id="FungiDB:H310_03732"/>
<dbReference type="GeneID" id="20080782"/>
<dbReference type="RefSeq" id="XP_008865924.1">
    <property type="nucleotide sequence ID" value="XM_008867702.1"/>
</dbReference>
<feature type="compositionally biased region" description="Polar residues" evidence="1">
    <location>
        <begin position="51"/>
        <end position="61"/>
    </location>
</feature>